<evidence type="ECO:0000313" key="2">
    <source>
        <dbReference type="Proteomes" id="UP000676336"/>
    </source>
</evidence>
<protein>
    <submittedName>
        <fullName evidence="1">Uncharacterized protein</fullName>
    </submittedName>
</protein>
<sequence length="252" mass="28622">LGQQTHNDSLIYMASKYLKLSTDIPSSSGKEKSSSSTTKNHQKLDVCKFKEHSRARIIENFVVVWLDAGITESSKDCQNSITRIRFIVNAINTFTDPDECVGFLAKINDEKVFMIVSGGLGQQFVPLIEHMIQLDSIYVFCGHKAKHEVWVKKFKKVKGVFTDIESICNLLRKDMKKCDNDMIAISIISTVKSSESASDRLDQSFMYSQLLKENLLQIDHSIEEKKELLDFCYIQYAGNSVELNVIGEFDRA</sequence>
<proteinExistence type="predicted"/>
<name>A0A8S2V4P6_9BILA</name>
<feature type="non-terminal residue" evidence="1">
    <location>
        <position position="1"/>
    </location>
</feature>
<organism evidence="1 2">
    <name type="scientific">Rotaria magnacalcarata</name>
    <dbReference type="NCBI Taxonomy" id="392030"/>
    <lineage>
        <taxon>Eukaryota</taxon>
        <taxon>Metazoa</taxon>
        <taxon>Spiralia</taxon>
        <taxon>Gnathifera</taxon>
        <taxon>Rotifera</taxon>
        <taxon>Eurotatoria</taxon>
        <taxon>Bdelloidea</taxon>
        <taxon>Philodinida</taxon>
        <taxon>Philodinidae</taxon>
        <taxon>Rotaria</taxon>
    </lineage>
</organism>
<dbReference type="Proteomes" id="UP000676336">
    <property type="component" value="Unassembled WGS sequence"/>
</dbReference>
<dbReference type="EMBL" id="CAJOBI010051470">
    <property type="protein sequence ID" value="CAF4374009.1"/>
    <property type="molecule type" value="Genomic_DNA"/>
</dbReference>
<evidence type="ECO:0000313" key="1">
    <source>
        <dbReference type="EMBL" id="CAF4374009.1"/>
    </source>
</evidence>
<gene>
    <name evidence="1" type="ORF">SMN809_LOCUS29268</name>
</gene>
<reference evidence="1" key="1">
    <citation type="submission" date="2021-02" db="EMBL/GenBank/DDBJ databases">
        <authorList>
            <person name="Nowell W R."/>
        </authorList>
    </citation>
    <scope>NUCLEOTIDE SEQUENCE</scope>
</reference>
<comment type="caution">
    <text evidence="1">The sequence shown here is derived from an EMBL/GenBank/DDBJ whole genome shotgun (WGS) entry which is preliminary data.</text>
</comment>
<dbReference type="AlphaFoldDB" id="A0A8S2V4P6"/>
<accession>A0A8S2V4P6</accession>